<feature type="compositionally biased region" description="Basic and acidic residues" evidence="1">
    <location>
        <begin position="1"/>
        <end position="11"/>
    </location>
</feature>
<evidence type="ECO:0000313" key="2">
    <source>
        <dbReference type="EMBL" id="KMQ83516.1"/>
    </source>
</evidence>
<dbReference type="PaxDb" id="67767-A0A0J7K033"/>
<protein>
    <submittedName>
        <fullName evidence="2">Uncharacterized protein</fullName>
    </submittedName>
</protein>
<dbReference type="AlphaFoldDB" id="A0A0J7K033"/>
<proteinExistence type="predicted"/>
<sequence>MARHQRAEAHQPHRRHHPTIAKSRRADDQQAAGMPDKARLQPKQPLHGPRQHPDPAQRQRHFTQIRLPDRRAPYFPPAAMPQSAGYAETQRHHTEYAQVIAQQQAPQIDCRPRRGGQINLDGDGDYRTPTRCRRRRQRHQDQQGPNRRRPRQRQPPCRPPLVNEQHHWPHHRQQTQQAPAPAKGIGAFVYGRQGRQYAA</sequence>
<keyword evidence="3" id="KW-1185">Reference proteome</keyword>
<organism evidence="2 3">
    <name type="scientific">Lasius niger</name>
    <name type="common">Black garden ant</name>
    <dbReference type="NCBI Taxonomy" id="67767"/>
    <lineage>
        <taxon>Eukaryota</taxon>
        <taxon>Metazoa</taxon>
        <taxon>Ecdysozoa</taxon>
        <taxon>Arthropoda</taxon>
        <taxon>Hexapoda</taxon>
        <taxon>Insecta</taxon>
        <taxon>Pterygota</taxon>
        <taxon>Neoptera</taxon>
        <taxon>Endopterygota</taxon>
        <taxon>Hymenoptera</taxon>
        <taxon>Apocrita</taxon>
        <taxon>Aculeata</taxon>
        <taxon>Formicoidea</taxon>
        <taxon>Formicidae</taxon>
        <taxon>Formicinae</taxon>
        <taxon>Lasius</taxon>
        <taxon>Lasius</taxon>
    </lineage>
</organism>
<feature type="compositionally biased region" description="Basic residues" evidence="1">
    <location>
        <begin position="12"/>
        <end position="23"/>
    </location>
</feature>
<comment type="caution">
    <text evidence="2">The sequence shown here is derived from an EMBL/GenBank/DDBJ whole genome shotgun (WGS) entry which is preliminary data.</text>
</comment>
<evidence type="ECO:0000256" key="1">
    <source>
        <dbReference type="SAM" id="MobiDB-lite"/>
    </source>
</evidence>
<dbReference type="Proteomes" id="UP000036403">
    <property type="component" value="Unassembled WGS sequence"/>
</dbReference>
<feature type="compositionally biased region" description="Low complexity" evidence="1">
    <location>
        <begin position="97"/>
        <end position="108"/>
    </location>
</feature>
<gene>
    <name evidence="2" type="ORF">RF55_19805</name>
</gene>
<dbReference type="EMBL" id="LBMM01019538">
    <property type="protein sequence ID" value="KMQ83516.1"/>
    <property type="molecule type" value="Genomic_DNA"/>
</dbReference>
<reference evidence="2 3" key="1">
    <citation type="submission" date="2015-04" db="EMBL/GenBank/DDBJ databases">
        <title>Lasius niger genome sequencing.</title>
        <authorList>
            <person name="Konorov E.A."/>
            <person name="Nikitin M.A."/>
            <person name="Kirill M.V."/>
            <person name="Chang P."/>
        </authorList>
    </citation>
    <scope>NUCLEOTIDE SEQUENCE [LARGE SCALE GENOMIC DNA]</scope>
    <source>
        <tissue evidence="2">Whole</tissue>
    </source>
</reference>
<evidence type="ECO:0000313" key="3">
    <source>
        <dbReference type="Proteomes" id="UP000036403"/>
    </source>
</evidence>
<accession>A0A0J7K033</accession>
<feature type="region of interest" description="Disordered" evidence="1">
    <location>
        <begin position="1"/>
        <end position="187"/>
    </location>
</feature>
<name>A0A0J7K033_LASNI</name>